<evidence type="ECO:0000313" key="2">
    <source>
        <dbReference type="EMBL" id="RGN90424.1"/>
    </source>
</evidence>
<keyword evidence="1" id="KW-1133">Transmembrane helix</keyword>
<feature type="transmembrane region" description="Helical" evidence="1">
    <location>
        <begin position="7"/>
        <end position="25"/>
    </location>
</feature>
<evidence type="ECO:0000256" key="1">
    <source>
        <dbReference type="SAM" id="Phobius"/>
    </source>
</evidence>
<keyword evidence="1" id="KW-0812">Transmembrane</keyword>
<protein>
    <submittedName>
        <fullName evidence="2">Thioredoxin</fullName>
    </submittedName>
</protein>
<name>A0A3E5EPG0_9FIRM</name>
<proteinExistence type="predicted"/>
<dbReference type="InterPro" id="IPR047708">
    <property type="entry name" value="CD1871A-like"/>
</dbReference>
<organism evidence="2 3">
    <name type="scientific">Dorea formicigenerans</name>
    <dbReference type="NCBI Taxonomy" id="39486"/>
    <lineage>
        <taxon>Bacteria</taxon>
        <taxon>Bacillati</taxon>
        <taxon>Bacillota</taxon>
        <taxon>Clostridia</taxon>
        <taxon>Lachnospirales</taxon>
        <taxon>Lachnospiraceae</taxon>
        <taxon>Dorea</taxon>
    </lineage>
</organism>
<sequence>MLKCRKISQFVILITGISMICYGAFRGEGDVVLGKAIKLCLECVGIG</sequence>
<dbReference type="AlphaFoldDB" id="A0A3E5EPG0"/>
<evidence type="ECO:0000313" key="3">
    <source>
        <dbReference type="Proteomes" id="UP000260841"/>
    </source>
</evidence>
<keyword evidence="1" id="KW-0472">Membrane</keyword>
<reference evidence="2 3" key="1">
    <citation type="submission" date="2018-08" db="EMBL/GenBank/DDBJ databases">
        <title>A genome reference for cultivated species of the human gut microbiota.</title>
        <authorList>
            <person name="Zou Y."/>
            <person name="Xue W."/>
            <person name="Luo G."/>
        </authorList>
    </citation>
    <scope>NUCLEOTIDE SEQUENCE [LARGE SCALE GENOMIC DNA]</scope>
    <source>
        <strain evidence="2 3">OM03-2</strain>
    </source>
</reference>
<accession>A0A3E5EPG0</accession>
<gene>
    <name evidence="2" type="ORF">DXB36_10225</name>
</gene>
<dbReference type="NCBIfam" id="NF040920">
    <property type="entry name" value="CD1871A_fam"/>
    <property type="match status" value="1"/>
</dbReference>
<dbReference type="EMBL" id="QSVB01000010">
    <property type="protein sequence ID" value="RGN90424.1"/>
    <property type="molecule type" value="Genomic_DNA"/>
</dbReference>
<comment type="caution">
    <text evidence="2">The sequence shown here is derived from an EMBL/GenBank/DDBJ whole genome shotgun (WGS) entry which is preliminary data.</text>
</comment>
<dbReference type="Proteomes" id="UP000260841">
    <property type="component" value="Unassembled WGS sequence"/>
</dbReference>